<dbReference type="EMBL" id="DWYR01000011">
    <property type="protein sequence ID" value="HJA98815.1"/>
    <property type="molecule type" value="Genomic_DNA"/>
</dbReference>
<evidence type="ECO:0000313" key="9">
    <source>
        <dbReference type="Proteomes" id="UP000824259"/>
    </source>
</evidence>
<keyword evidence="3 5" id="KW-0378">Hydrolase</keyword>
<evidence type="ECO:0000256" key="1">
    <source>
        <dbReference type="ARBA" id="ARBA00009179"/>
    </source>
</evidence>
<comment type="caution">
    <text evidence="8">The sequence shown here is derived from an EMBL/GenBank/DDBJ whole genome shotgun (WGS) entry which is preliminary data.</text>
</comment>
<organism evidence="8 9">
    <name type="scientific">Candidatus Alistipes avicola</name>
    <dbReference type="NCBI Taxonomy" id="2838432"/>
    <lineage>
        <taxon>Bacteria</taxon>
        <taxon>Pseudomonadati</taxon>
        <taxon>Bacteroidota</taxon>
        <taxon>Bacteroidia</taxon>
        <taxon>Bacteroidales</taxon>
        <taxon>Rikenellaceae</taxon>
        <taxon>Alistipes</taxon>
    </lineage>
</organism>
<reference evidence="8" key="1">
    <citation type="journal article" date="2021" name="PeerJ">
        <title>Extensive microbial diversity within the chicken gut microbiome revealed by metagenomics and culture.</title>
        <authorList>
            <person name="Gilroy R."/>
            <person name="Ravi A."/>
            <person name="Getino M."/>
            <person name="Pursley I."/>
            <person name="Horton D.L."/>
            <person name="Alikhan N.F."/>
            <person name="Baker D."/>
            <person name="Gharbi K."/>
            <person name="Hall N."/>
            <person name="Watson M."/>
            <person name="Adriaenssens E.M."/>
            <person name="Foster-Nyarko E."/>
            <person name="Jarju S."/>
            <person name="Secka A."/>
            <person name="Antonio M."/>
            <person name="Oren A."/>
            <person name="Chaudhuri R.R."/>
            <person name="La Ragione R."/>
            <person name="Hildebrand F."/>
            <person name="Pallen M.J."/>
        </authorList>
    </citation>
    <scope>NUCLEOTIDE SEQUENCE</scope>
    <source>
        <strain evidence="8">CHK169-11906</strain>
    </source>
</reference>
<dbReference type="PANTHER" id="PTHR32060">
    <property type="entry name" value="TAIL-SPECIFIC PROTEASE"/>
    <property type="match status" value="1"/>
</dbReference>
<dbReference type="SUPFAM" id="SSF52096">
    <property type="entry name" value="ClpP/crotonase"/>
    <property type="match status" value="1"/>
</dbReference>
<dbReference type="SUPFAM" id="SSF50156">
    <property type="entry name" value="PDZ domain-like"/>
    <property type="match status" value="1"/>
</dbReference>
<comment type="similarity">
    <text evidence="1 5">Belongs to the peptidase S41A family.</text>
</comment>
<gene>
    <name evidence="8" type="ORF">H9779_04335</name>
</gene>
<dbReference type="Proteomes" id="UP000824259">
    <property type="component" value="Unassembled WGS sequence"/>
</dbReference>
<protein>
    <submittedName>
        <fullName evidence="8">S41 family peptidase</fullName>
    </submittedName>
</protein>
<proteinExistence type="inferred from homology"/>
<evidence type="ECO:0000256" key="2">
    <source>
        <dbReference type="ARBA" id="ARBA00022670"/>
    </source>
</evidence>
<reference evidence="8" key="2">
    <citation type="submission" date="2021-04" db="EMBL/GenBank/DDBJ databases">
        <authorList>
            <person name="Gilroy R."/>
        </authorList>
    </citation>
    <scope>NUCLEOTIDE SEQUENCE</scope>
    <source>
        <strain evidence="8">CHK169-11906</strain>
    </source>
</reference>
<dbReference type="GO" id="GO:0008236">
    <property type="term" value="F:serine-type peptidase activity"/>
    <property type="evidence" value="ECO:0007669"/>
    <property type="project" value="UniProtKB-KW"/>
</dbReference>
<dbReference type="Pfam" id="PF03572">
    <property type="entry name" value="Peptidase_S41"/>
    <property type="match status" value="1"/>
</dbReference>
<dbReference type="GO" id="GO:0030288">
    <property type="term" value="C:outer membrane-bounded periplasmic space"/>
    <property type="evidence" value="ECO:0007669"/>
    <property type="project" value="TreeGrafter"/>
</dbReference>
<evidence type="ECO:0000256" key="5">
    <source>
        <dbReference type="RuleBase" id="RU004404"/>
    </source>
</evidence>
<evidence type="ECO:0000313" key="8">
    <source>
        <dbReference type="EMBL" id="HJA98815.1"/>
    </source>
</evidence>
<dbReference type="Gene3D" id="3.30.750.44">
    <property type="match status" value="1"/>
</dbReference>
<sequence length="559" mass="62275">MNRKITHLLRYTAIIAVTTLVCALFWCGKPNDFGLGRNMEILVNMMRNLSLFYVDEVDPDQLMADAAQGMVRNLDPYTEYLPEEKMSEFDMLTTGKYGGVGSLIRKKGDYIIFAQPYQGSPADRAGIRIGDKIIAIDGKLTKGWEPAQISEALKGTPNTTVEVVVERLIGAKHDTLTLTRERIAIPSVPYAGFVADGIGYVQHNDFIDGSYEEMRAAIERLRSQDTLRGLILDYRSNGGGILQEAVKIVSMFVPKGTEIVRTKGRAASSEQIFRTNEEPILPDLPLVVLINGSSASAAEIVAGSLQDLDRAVLIGQKSFGKGLVQTTLPLGYNTLLKVTTAKYYIPSGRCIQAIDYSSRQKDGTVNKTADSLAHEFTTKGGRKVYDVGGITPDIVTEPEYISRFAVTLLAMGLIEDFVDDYMQEHHADTIDLKSFSITDEDYQKFEEFMKDKEVPYESESRRVLKLLKKAAESDLYRDMVEQIETLEANLKDDQQTNLQTYKKEITETINSDIILRHAYQAGVIEHNLTLDSETARATEVLENPEEYQKIVTGPKSAAE</sequence>
<keyword evidence="4 5" id="KW-0720">Serine protease</keyword>
<dbReference type="CDD" id="cd06782">
    <property type="entry name" value="cpPDZ_CPP-like"/>
    <property type="match status" value="1"/>
</dbReference>
<dbReference type="Gene3D" id="2.30.42.10">
    <property type="match status" value="1"/>
</dbReference>
<feature type="domain" description="PDZ" evidence="7">
    <location>
        <begin position="92"/>
        <end position="168"/>
    </location>
</feature>
<dbReference type="SMART" id="SM00245">
    <property type="entry name" value="TSPc"/>
    <property type="match status" value="1"/>
</dbReference>
<keyword evidence="6" id="KW-1133">Transmembrane helix</keyword>
<name>A0A9D2L3Z8_9BACT</name>
<dbReference type="PROSITE" id="PS50106">
    <property type="entry name" value="PDZ"/>
    <property type="match status" value="1"/>
</dbReference>
<feature type="transmembrane region" description="Helical" evidence="6">
    <location>
        <begin position="7"/>
        <end position="26"/>
    </location>
</feature>
<dbReference type="CDD" id="cd07560">
    <property type="entry name" value="Peptidase_S41_CPP"/>
    <property type="match status" value="1"/>
</dbReference>
<evidence type="ECO:0000256" key="6">
    <source>
        <dbReference type="SAM" id="Phobius"/>
    </source>
</evidence>
<dbReference type="InterPro" id="IPR036034">
    <property type="entry name" value="PDZ_sf"/>
</dbReference>
<dbReference type="InterPro" id="IPR004447">
    <property type="entry name" value="Peptidase_S41A"/>
</dbReference>
<dbReference type="GO" id="GO:0006508">
    <property type="term" value="P:proteolysis"/>
    <property type="evidence" value="ECO:0007669"/>
    <property type="project" value="UniProtKB-KW"/>
</dbReference>
<evidence type="ECO:0000259" key="7">
    <source>
        <dbReference type="PROSITE" id="PS50106"/>
    </source>
</evidence>
<dbReference type="PANTHER" id="PTHR32060:SF30">
    <property type="entry name" value="CARBOXY-TERMINAL PROCESSING PROTEASE CTPA"/>
    <property type="match status" value="1"/>
</dbReference>
<dbReference type="InterPro" id="IPR041489">
    <property type="entry name" value="PDZ_6"/>
</dbReference>
<dbReference type="GO" id="GO:0007165">
    <property type="term" value="P:signal transduction"/>
    <property type="evidence" value="ECO:0007669"/>
    <property type="project" value="TreeGrafter"/>
</dbReference>
<dbReference type="SMART" id="SM00228">
    <property type="entry name" value="PDZ"/>
    <property type="match status" value="1"/>
</dbReference>
<dbReference type="AlphaFoldDB" id="A0A9D2L3Z8"/>
<dbReference type="NCBIfam" id="TIGR00225">
    <property type="entry name" value="prc"/>
    <property type="match status" value="1"/>
</dbReference>
<keyword evidence="2 5" id="KW-0645">Protease</keyword>
<dbReference type="InterPro" id="IPR029045">
    <property type="entry name" value="ClpP/crotonase-like_dom_sf"/>
</dbReference>
<dbReference type="InterPro" id="IPR005151">
    <property type="entry name" value="Tail-specific_protease"/>
</dbReference>
<dbReference type="Gene3D" id="3.90.226.10">
    <property type="entry name" value="2-enoyl-CoA Hydratase, Chain A, domain 1"/>
    <property type="match status" value="1"/>
</dbReference>
<evidence type="ECO:0000256" key="3">
    <source>
        <dbReference type="ARBA" id="ARBA00022801"/>
    </source>
</evidence>
<dbReference type="GO" id="GO:0004175">
    <property type="term" value="F:endopeptidase activity"/>
    <property type="evidence" value="ECO:0007669"/>
    <property type="project" value="TreeGrafter"/>
</dbReference>
<keyword evidence="6" id="KW-0812">Transmembrane</keyword>
<keyword evidence="6" id="KW-0472">Membrane</keyword>
<dbReference type="InterPro" id="IPR001478">
    <property type="entry name" value="PDZ"/>
</dbReference>
<accession>A0A9D2L3Z8</accession>
<dbReference type="Pfam" id="PF17820">
    <property type="entry name" value="PDZ_6"/>
    <property type="match status" value="1"/>
</dbReference>
<evidence type="ECO:0000256" key="4">
    <source>
        <dbReference type="ARBA" id="ARBA00022825"/>
    </source>
</evidence>